<reference evidence="9 10" key="1">
    <citation type="submission" date="2018-07" db="EMBL/GenBank/DDBJ databases">
        <title>High-quality-draft genome sequence of Gaiella occulta.</title>
        <authorList>
            <person name="Severino R."/>
            <person name="Froufe H.J.C."/>
            <person name="Rainey F.A."/>
            <person name="Barroso C."/>
            <person name="Albuquerque L."/>
            <person name="Lobo-Da-Cunha A."/>
            <person name="Da Costa M.S."/>
            <person name="Egas C."/>
        </authorList>
    </citation>
    <scope>NUCLEOTIDE SEQUENCE [LARGE SCALE GENOMIC DNA]</scope>
    <source>
        <strain evidence="9 10">F2-233</strain>
    </source>
</reference>
<evidence type="ECO:0000313" key="10">
    <source>
        <dbReference type="Proteomes" id="UP000254134"/>
    </source>
</evidence>
<dbReference type="Pfam" id="PF00180">
    <property type="entry name" value="Iso_dh"/>
    <property type="match status" value="2"/>
</dbReference>
<dbReference type="Gene3D" id="3.40.718.10">
    <property type="entry name" value="Isopropylmalate Dehydrogenase"/>
    <property type="match status" value="2"/>
</dbReference>
<evidence type="ECO:0000256" key="2">
    <source>
        <dbReference type="ARBA" id="ARBA00022605"/>
    </source>
</evidence>
<keyword evidence="10" id="KW-1185">Reference proteome</keyword>
<protein>
    <submittedName>
        <fullName evidence="9">Isocitrate/isopropylmalate dehydrogenase</fullName>
    </submittedName>
</protein>
<keyword evidence="3" id="KW-0479">Metal-binding</keyword>
<evidence type="ECO:0000256" key="3">
    <source>
        <dbReference type="ARBA" id="ARBA00022723"/>
    </source>
</evidence>
<dbReference type="Proteomes" id="UP000254134">
    <property type="component" value="Unassembled WGS sequence"/>
</dbReference>
<name>A0A7M2YZS2_9ACTN</name>
<evidence type="ECO:0000256" key="6">
    <source>
        <dbReference type="ARBA" id="ARBA00023027"/>
    </source>
</evidence>
<dbReference type="SMART" id="SM01329">
    <property type="entry name" value="Iso_dh"/>
    <property type="match status" value="1"/>
</dbReference>
<dbReference type="SUPFAM" id="SSF53659">
    <property type="entry name" value="Isocitrate/Isopropylmalate dehydrogenase-like"/>
    <property type="match status" value="1"/>
</dbReference>
<proteinExistence type="predicted"/>
<dbReference type="InterPro" id="IPR024084">
    <property type="entry name" value="IsoPropMal-DH-like_dom"/>
</dbReference>
<accession>A0A7M2YZS2</accession>
<reference evidence="10" key="2">
    <citation type="journal article" date="2019" name="MicrobiologyOpen">
        <title>High-quality draft genome sequence of Gaiella occulta isolated from a 150 meter deep mineral water borehole and comparison with the genome sequences of other deep-branching lineages of the phylum Actinobacteria.</title>
        <authorList>
            <person name="Severino R."/>
            <person name="Froufe H.J.C."/>
            <person name="Barroso C."/>
            <person name="Albuquerque L."/>
            <person name="Lobo-da-Cunha A."/>
            <person name="da Costa M.S."/>
            <person name="Egas C."/>
        </authorList>
    </citation>
    <scope>NUCLEOTIDE SEQUENCE [LARGE SCALE GENOMIC DNA]</scope>
    <source>
        <strain evidence="10">F2-233</strain>
    </source>
</reference>
<dbReference type="PANTHER" id="PTHR42979">
    <property type="entry name" value="3-ISOPROPYLMALATE DEHYDROGENASE"/>
    <property type="match status" value="1"/>
</dbReference>
<evidence type="ECO:0000313" key="9">
    <source>
        <dbReference type="EMBL" id="RDI75636.1"/>
    </source>
</evidence>
<dbReference type="InterPro" id="IPR004429">
    <property type="entry name" value="Isopropylmalate_DH"/>
</dbReference>
<dbReference type="RefSeq" id="WP_114794542.1">
    <property type="nucleotide sequence ID" value="NZ_QQZY01000001.1"/>
</dbReference>
<keyword evidence="6" id="KW-0520">NAD</keyword>
<dbReference type="EMBL" id="QQZY01000001">
    <property type="protein sequence ID" value="RDI75636.1"/>
    <property type="molecule type" value="Genomic_DNA"/>
</dbReference>
<sequence length="329" mass="33635">MRTDSIDRGGPAGHGPEAATAPAARIACLAGHGIGPEVMAEASRALAELSRMHGFSVEEVHPPFGGEALQRSGHALPTSTRRAILAADAVLVAGAMEPALEGVKAGLELAASMTRTLLEGGGTLTQFAPLHAGASAWTIERAFRSARSRAGRLVSVSVNDGWAAAVAAASARHAGIDVTEISLTEALRSLSARPETVGVLVTEHVLAEALFEAPRLSGRRRLTATGLLSRGGPCLFAPTHGSTDEIAGQGVANPSEMLLAAALLLDEGIGRRAAAQTLEESLAAALSASRTPDMSGPGVAATTREFVDVVLGLLPSARRDTEFAMGVGR</sequence>
<gene>
    <name evidence="9" type="ORF">Gocc_0055</name>
</gene>
<dbReference type="GO" id="GO:0046872">
    <property type="term" value="F:metal ion binding"/>
    <property type="evidence" value="ECO:0007669"/>
    <property type="project" value="UniProtKB-KW"/>
</dbReference>
<dbReference type="GO" id="GO:0005829">
    <property type="term" value="C:cytosol"/>
    <property type="evidence" value="ECO:0007669"/>
    <property type="project" value="TreeGrafter"/>
</dbReference>
<keyword evidence="4" id="KW-0460">Magnesium</keyword>
<keyword evidence="5" id="KW-0560">Oxidoreductase</keyword>
<dbReference type="OrthoDB" id="5289857at2"/>
<feature type="domain" description="Isopropylmalate dehydrogenase-like" evidence="8">
    <location>
        <begin position="25"/>
        <end position="310"/>
    </location>
</feature>
<evidence type="ECO:0000256" key="4">
    <source>
        <dbReference type="ARBA" id="ARBA00022842"/>
    </source>
</evidence>
<keyword evidence="7" id="KW-0100">Branched-chain amino acid biosynthesis</keyword>
<keyword evidence="1" id="KW-0432">Leucine biosynthesis</keyword>
<dbReference type="PANTHER" id="PTHR42979:SF1">
    <property type="entry name" value="3-ISOPROPYLMALATE DEHYDROGENASE"/>
    <property type="match status" value="1"/>
</dbReference>
<dbReference type="GO" id="GO:0009098">
    <property type="term" value="P:L-leucine biosynthetic process"/>
    <property type="evidence" value="ECO:0007669"/>
    <property type="project" value="UniProtKB-KW"/>
</dbReference>
<comment type="caution">
    <text evidence="9">The sequence shown here is derived from an EMBL/GenBank/DDBJ whole genome shotgun (WGS) entry which is preliminary data.</text>
</comment>
<evidence type="ECO:0000256" key="1">
    <source>
        <dbReference type="ARBA" id="ARBA00022430"/>
    </source>
</evidence>
<dbReference type="AlphaFoldDB" id="A0A7M2YZS2"/>
<dbReference type="GO" id="GO:0003862">
    <property type="term" value="F:3-isopropylmalate dehydrogenase activity"/>
    <property type="evidence" value="ECO:0007669"/>
    <property type="project" value="InterPro"/>
</dbReference>
<evidence type="ECO:0000256" key="7">
    <source>
        <dbReference type="ARBA" id="ARBA00023304"/>
    </source>
</evidence>
<organism evidence="9 10">
    <name type="scientific">Gaiella occulta</name>
    <dbReference type="NCBI Taxonomy" id="1002870"/>
    <lineage>
        <taxon>Bacteria</taxon>
        <taxon>Bacillati</taxon>
        <taxon>Actinomycetota</taxon>
        <taxon>Thermoleophilia</taxon>
        <taxon>Gaiellales</taxon>
        <taxon>Gaiellaceae</taxon>
        <taxon>Gaiella</taxon>
    </lineage>
</organism>
<evidence type="ECO:0000259" key="8">
    <source>
        <dbReference type="SMART" id="SM01329"/>
    </source>
</evidence>
<keyword evidence="2" id="KW-0028">Amino-acid biosynthesis</keyword>
<evidence type="ECO:0000256" key="5">
    <source>
        <dbReference type="ARBA" id="ARBA00023002"/>
    </source>
</evidence>